<dbReference type="AlphaFoldDB" id="A0AB39YFF8"/>
<evidence type="ECO:0000313" key="1">
    <source>
        <dbReference type="EMBL" id="XDV67842.1"/>
    </source>
</evidence>
<accession>A0AB39YFF8</accession>
<sequence>MPLASLVLGLDENGQRQVGWAGANALDFDAPAKAGDCMPTEAGTWVIKGGFTLRS</sequence>
<proteinExistence type="predicted"/>
<name>A0AB39YFF8_9ACTN</name>
<organism evidence="1">
    <name type="scientific">Streptomyces sp. R33</name>
    <dbReference type="NCBI Taxonomy" id="3238629"/>
    <lineage>
        <taxon>Bacteria</taxon>
        <taxon>Bacillati</taxon>
        <taxon>Actinomycetota</taxon>
        <taxon>Actinomycetes</taxon>
        <taxon>Kitasatosporales</taxon>
        <taxon>Streptomycetaceae</taxon>
        <taxon>Streptomyces</taxon>
    </lineage>
</organism>
<dbReference type="RefSeq" id="WP_369779558.1">
    <property type="nucleotide sequence ID" value="NZ_CP165727.1"/>
</dbReference>
<protein>
    <submittedName>
        <fullName evidence="1">Uncharacterized protein</fullName>
    </submittedName>
</protein>
<reference evidence="1" key="1">
    <citation type="submission" date="2024-08" db="EMBL/GenBank/DDBJ databases">
        <authorList>
            <person name="Yu S.T."/>
        </authorList>
    </citation>
    <scope>NUCLEOTIDE SEQUENCE</scope>
    <source>
        <strain evidence="1">R33</strain>
    </source>
</reference>
<dbReference type="EMBL" id="CP165727">
    <property type="protein sequence ID" value="XDV67842.1"/>
    <property type="molecule type" value="Genomic_DNA"/>
</dbReference>
<gene>
    <name evidence="1" type="ORF">AB5J51_35430</name>
</gene>